<dbReference type="SUPFAM" id="SSF63411">
    <property type="entry name" value="LuxS/MPP-like metallohydrolase"/>
    <property type="match status" value="1"/>
</dbReference>
<gene>
    <name evidence="1" type="ORF">IQ235_14395</name>
</gene>
<accession>A0A928VYH9</accession>
<dbReference type="AlphaFoldDB" id="A0A928VYH9"/>
<comment type="caution">
    <text evidence="1">The sequence shown here is derived from an EMBL/GenBank/DDBJ whole genome shotgun (WGS) entry which is preliminary data.</text>
</comment>
<dbReference type="GO" id="GO:0046872">
    <property type="term" value="F:metal ion binding"/>
    <property type="evidence" value="ECO:0007669"/>
    <property type="project" value="InterPro"/>
</dbReference>
<dbReference type="EMBL" id="JADEXN010000274">
    <property type="protein sequence ID" value="MBE9041969.1"/>
    <property type="molecule type" value="Genomic_DNA"/>
</dbReference>
<reference evidence="1" key="1">
    <citation type="submission" date="2020-10" db="EMBL/GenBank/DDBJ databases">
        <authorList>
            <person name="Castelo-Branco R."/>
            <person name="Eusebio N."/>
            <person name="Adriana R."/>
            <person name="Vieira A."/>
            <person name="Brugerolle De Fraissinette N."/>
            <person name="Rezende De Castro R."/>
            <person name="Schneider M.P."/>
            <person name="Vasconcelos V."/>
            <person name="Leao P.N."/>
        </authorList>
    </citation>
    <scope>NUCLEOTIDE SEQUENCE</scope>
    <source>
        <strain evidence="1">LEGE 11467</strain>
    </source>
</reference>
<dbReference type="RefSeq" id="WP_405196684.1">
    <property type="nucleotide sequence ID" value="NZ_JADEXN010000274.1"/>
</dbReference>
<proteinExistence type="predicted"/>
<evidence type="ECO:0000313" key="2">
    <source>
        <dbReference type="Proteomes" id="UP000621799"/>
    </source>
</evidence>
<feature type="non-terminal residue" evidence="1">
    <location>
        <position position="1"/>
    </location>
</feature>
<dbReference type="Proteomes" id="UP000621799">
    <property type="component" value="Unassembled WGS sequence"/>
</dbReference>
<dbReference type="InterPro" id="IPR011249">
    <property type="entry name" value="Metalloenz_LuxS/M16"/>
</dbReference>
<organism evidence="1 2">
    <name type="scientific">Zarconia navalis LEGE 11467</name>
    <dbReference type="NCBI Taxonomy" id="1828826"/>
    <lineage>
        <taxon>Bacteria</taxon>
        <taxon>Bacillati</taxon>
        <taxon>Cyanobacteriota</taxon>
        <taxon>Cyanophyceae</taxon>
        <taxon>Oscillatoriophycideae</taxon>
        <taxon>Oscillatoriales</taxon>
        <taxon>Oscillatoriales incertae sedis</taxon>
        <taxon>Zarconia</taxon>
        <taxon>Zarconia navalis</taxon>
    </lineage>
</organism>
<evidence type="ECO:0000313" key="1">
    <source>
        <dbReference type="EMBL" id="MBE9041969.1"/>
    </source>
</evidence>
<protein>
    <submittedName>
        <fullName evidence="1">Insulinase family protein</fullName>
    </submittedName>
</protein>
<name>A0A928VYH9_9CYAN</name>
<dbReference type="Gene3D" id="3.30.830.10">
    <property type="entry name" value="Metalloenzyme, LuxS/M16 peptidase-like"/>
    <property type="match status" value="1"/>
</dbReference>
<sequence length="133" mass="15361">TRSDATVPFIRSVRREIERIRNEPITPEELQYAQESAINSFVFNFADPGQTLSRVMRYEYYGYPKDFIFQYQRKVETTTIEDVQRVAREYLKPENLVTLVVGNTSAIQPSLSTLEPELEVTSIDITIPDPAQI</sequence>
<keyword evidence="2" id="KW-1185">Reference proteome</keyword>